<dbReference type="Proteomes" id="UP000008234">
    <property type="component" value="Chromosome"/>
</dbReference>
<protein>
    <submittedName>
        <fullName evidence="3">Glyoxalase family protein</fullName>
    </submittedName>
</protein>
<dbReference type="SUPFAM" id="SSF54593">
    <property type="entry name" value="Glyoxalase/Bleomycin resistance protein/Dihydroxybiphenyl dioxygenase"/>
    <property type="match status" value="1"/>
</dbReference>
<name>D3QZG0_MAGIU</name>
<evidence type="ECO:0000313" key="4">
    <source>
        <dbReference type="Proteomes" id="UP000008234"/>
    </source>
</evidence>
<evidence type="ECO:0000259" key="2">
    <source>
        <dbReference type="PROSITE" id="PS51819"/>
    </source>
</evidence>
<dbReference type="KEGG" id="clo:HMPREF0868_1603"/>
<dbReference type="InterPro" id="IPR004360">
    <property type="entry name" value="Glyas_Fos-R_dOase_dom"/>
</dbReference>
<dbReference type="InterPro" id="IPR051785">
    <property type="entry name" value="MMCE/EMCE_epimerase"/>
</dbReference>
<dbReference type="InterPro" id="IPR029068">
    <property type="entry name" value="Glyas_Bleomycin-R_OHBP_Dase"/>
</dbReference>
<sequence length="151" mass="17414">MIKQIAHIGFTVHDLDKTIEFYKTVLQLHFVGEMRMAGEATDKLFQRRNAACRVAYFTCDPTAHTSLIELIEFADIKVPRIPTSLFNNSISELCFTVENIDEFYRRLLRYGVEVLSAPQYFDATEYDMGKSKAIYFRDPNGIILEATETLE</sequence>
<dbReference type="GO" id="GO:0046872">
    <property type="term" value="F:metal ion binding"/>
    <property type="evidence" value="ECO:0007669"/>
    <property type="project" value="UniProtKB-KW"/>
</dbReference>
<dbReference type="STRING" id="699246.HMPREF0868_1603"/>
<dbReference type="RefSeq" id="WP_012992769.1">
    <property type="nucleotide sequence ID" value="NC_013895.2"/>
</dbReference>
<dbReference type="PANTHER" id="PTHR43048">
    <property type="entry name" value="METHYLMALONYL-COA EPIMERASE"/>
    <property type="match status" value="1"/>
</dbReference>
<keyword evidence="4" id="KW-1185">Reference proteome</keyword>
<evidence type="ECO:0000313" key="3">
    <source>
        <dbReference type="EMBL" id="ADC90367.1"/>
    </source>
</evidence>
<reference evidence="4" key="1">
    <citation type="submission" date="2009-12" db="EMBL/GenBank/DDBJ databases">
        <title>Sequence of Clostridiales genomosp. BVAB3 str. UPII9-5.</title>
        <authorList>
            <person name="Madupu R."/>
            <person name="Durkin A.S."/>
            <person name="Torralba M."/>
            <person name="Methe B."/>
            <person name="Sutton G.G."/>
            <person name="Strausberg R.L."/>
            <person name="Nelson K.E."/>
        </authorList>
    </citation>
    <scope>NUCLEOTIDE SEQUENCE [LARGE SCALE GENOMIC DNA]</scope>
    <source>
        <strain evidence="4">UPII9-5</strain>
    </source>
</reference>
<accession>D3QZG0</accession>
<proteinExistence type="predicted"/>
<dbReference type="HOGENOM" id="CLU_046006_2_2_9"/>
<gene>
    <name evidence="3" type="ordered locus">HMPREF0868_1603</name>
</gene>
<feature type="domain" description="VOC" evidence="2">
    <location>
        <begin position="4"/>
        <end position="149"/>
    </location>
</feature>
<keyword evidence="1" id="KW-0479">Metal-binding</keyword>
<dbReference type="GO" id="GO:0046491">
    <property type="term" value="P:L-methylmalonyl-CoA metabolic process"/>
    <property type="evidence" value="ECO:0007669"/>
    <property type="project" value="TreeGrafter"/>
</dbReference>
<dbReference type="AlphaFoldDB" id="D3QZG0"/>
<dbReference type="Gene3D" id="3.10.180.10">
    <property type="entry name" value="2,3-Dihydroxybiphenyl 1,2-Dioxygenase, domain 1"/>
    <property type="match status" value="1"/>
</dbReference>
<dbReference type="PROSITE" id="PS51819">
    <property type="entry name" value="VOC"/>
    <property type="match status" value="1"/>
</dbReference>
<dbReference type="OrthoDB" id="9788468at2"/>
<evidence type="ECO:0000256" key="1">
    <source>
        <dbReference type="ARBA" id="ARBA00022723"/>
    </source>
</evidence>
<dbReference type="GO" id="GO:0004493">
    <property type="term" value="F:methylmalonyl-CoA epimerase activity"/>
    <property type="evidence" value="ECO:0007669"/>
    <property type="project" value="TreeGrafter"/>
</dbReference>
<organism evidence="3 4">
    <name type="scientific">Mageeibacillus indolicus (strain UPII9-5)</name>
    <name type="common">Clostridiales genomosp. BVAB3 (strain UPII9-5)</name>
    <dbReference type="NCBI Taxonomy" id="699246"/>
    <lineage>
        <taxon>Bacteria</taxon>
        <taxon>Bacillati</taxon>
        <taxon>Bacillota</taxon>
        <taxon>Clostridia</taxon>
        <taxon>Eubacteriales</taxon>
        <taxon>Oscillospiraceae</taxon>
        <taxon>Mageeibacillus</taxon>
    </lineage>
</organism>
<dbReference type="EMBL" id="CP001850">
    <property type="protein sequence ID" value="ADC90367.1"/>
    <property type="molecule type" value="Genomic_DNA"/>
</dbReference>
<dbReference type="PANTHER" id="PTHR43048:SF3">
    <property type="entry name" value="METHYLMALONYL-COA EPIMERASE, MITOCHONDRIAL"/>
    <property type="match status" value="1"/>
</dbReference>
<dbReference type="eggNOG" id="COG0346">
    <property type="taxonomic scope" value="Bacteria"/>
</dbReference>
<dbReference type="Pfam" id="PF00903">
    <property type="entry name" value="Glyoxalase"/>
    <property type="match status" value="1"/>
</dbReference>
<dbReference type="InterPro" id="IPR037523">
    <property type="entry name" value="VOC_core"/>
</dbReference>